<accession>A0AAV2E5B2</accession>
<protein>
    <recommendedName>
        <fullName evidence="3">Ubiquitinyl hydrolase 1</fullName>
    </recommendedName>
</protein>
<organism evidence="1 2">
    <name type="scientific">Linum trigynum</name>
    <dbReference type="NCBI Taxonomy" id="586398"/>
    <lineage>
        <taxon>Eukaryota</taxon>
        <taxon>Viridiplantae</taxon>
        <taxon>Streptophyta</taxon>
        <taxon>Embryophyta</taxon>
        <taxon>Tracheophyta</taxon>
        <taxon>Spermatophyta</taxon>
        <taxon>Magnoliopsida</taxon>
        <taxon>eudicotyledons</taxon>
        <taxon>Gunneridae</taxon>
        <taxon>Pentapetalae</taxon>
        <taxon>rosids</taxon>
        <taxon>fabids</taxon>
        <taxon>Malpighiales</taxon>
        <taxon>Linaceae</taxon>
        <taxon>Linum</taxon>
    </lineage>
</organism>
<dbReference type="AlphaFoldDB" id="A0AAV2E5B2"/>
<dbReference type="EMBL" id="OZ034817">
    <property type="protein sequence ID" value="CAL1381064.1"/>
    <property type="molecule type" value="Genomic_DNA"/>
</dbReference>
<keyword evidence="2" id="KW-1185">Reference proteome</keyword>
<proteinExistence type="predicted"/>
<reference evidence="1 2" key="1">
    <citation type="submission" date="2024-04" db="EMBL/GenBank/DDBJ databases">
        <authorList>
            <person name="Fracassetti M."/>
        </authorList>
    </citation>
    <scope>NUCLEOTIDE SEQUENCE [LARGE SCALE GENOMIC DNA]</scope>
</reference>
<evidence type="ECO:0008006" key="3">
    <source>
        <dbReference type="Google" id="ProtNLM"/>
    </source>
</evidence>
<evidence type="ECO:0000313" key="2">
    <source>
        <dbReference type="Proteomes" id="UP001497516"/>
    </source>
</evidence>
<gene>
    <name evidence="1" type="ORF">LTRI10_LOCUS22469</name>
</gene>
<dbReference type="Proteomes" id="UP001497516">
    <property type="component" value="Chromosome 4"/>
</dbReference>
<sequence>MVRLLRLCPLYQPWNKSRWITKPRKGIWYLPSDLQELATCYGLTPTKALELYDHTFLMRTENCDKVCLLMKDMQHCGKAHWYLAIIFIKEQEVLILDSSQSEE</sequence>
<name>A0AAV2E5B2_9ROSI</name>
<evidence type="ECO:0000313" key="1">
    <source>
        <dbReference type="EMBL" id="CAL1381064.1"/>
    </source>
</evidence>